<dbReference type="Pfam" id="PF11951">
    <property type="entry name" value="Fungal_trans_2"/>
    <property type="match status" value="1"/>
</dbReference>
<evidence type="ECO:0000256" key="3">
    <source>
        <dbReference type="ARBA" id="ARBA00023125"/>
    </source>
</evidence>
<proteinExistence type="predicted"/>
<dbReference type="InterPro" id="IPR001138">
    <property type="entry name" value="Zn2Cys6_DnaBD"/>
</dbReference>
<dbReference type="PROSITE" id="PS00463">
    <property type="entry name" value="ZN2_CY6_FUNGAL_1"/>
    <property type="match status" value="1"/>
</dbReference>
<evidence type="ECO:0000256" key="2">
    <source>
        <dbReference type="ARBA" id="ARBA00023015"/>
    </source>
</evidence>
<feature type="domain" description="Zn(2)-C6 fungal-type" evidence="7">
    <location>
        <begin position="8"/>
        <end position="36"/>
    </location>
</feature>
<dbReference type="GO" id="GO:0000981">
    <property type="term" value="F:DNA-binding transcription factor activity, RNA polymerase II-specific"/>
    <property type="evidence" value="ECO:0007669"/>
    <property type="project" value="InterPro"/>
</dbReference>
<sequence length="624" mass="69168">MKGSKESPCHTCRRQRLRCDATKPTCNKCATRGVECLGYGAQPILWVLPQTHTPAASGGKGPACYATPNDRGDGSSSSSSSTKDLPFTVATAKRRGRPRLVLMTQEAKAKPADMRIQQKKHIRKGNASGGKIWLPRSPNLNPPGYEADRLAIHCINYFLIDNPHNPHRLPVEYWAYFPEMIMDMIISAALTTQVIRSKAGSGLLTYRAKINDDKNLKRHHLGAVDHPSMPSIYKHQRSTLKSLNAELMSPQAKDNDMVLTLIVTLMRCEIQQSAFGAWPAHLEAARTIVAHRGGFTALAESKRGNLDFILSEFMLVDVMSTTMTPTTLLEAKTVKQLEYIPQLPILYRDGLESGFPCPNDLVECLIRINYARFLSSVSFADSSHIHGLAEELIYKQYRDNTQRPTVSSQSQFSSDSETTIIGGDGPPAGIADATPTLSLITSSSAMSSSFAGDLRGRWEDLAKAFQAAVLLYCLQTLFPFPEMQLRIPRIMVALGTKHESSSVIINAATLRNHMLKMLLGAIHRLWDIEPKDPASWCGKFLMWPMFVAGMELDSYPELPEERPFLCSSLSKLCDHLGDLSSLDAVAMLEATYSRSKRAAAMGHIEYGSWVDQMIWTEAKGLFFL</sequence>
<comment type="subcellular location">
    <subcellularLocation>
        <location evidence="1">Nucleus</location>
    </subcellularLocation>
</comment>
<dbReference type="Gene3D" id="4.10.240.10">
    <property type="entry name" value="Zn(2)-C6 fungal-type DNA-binding domain"/>
    <property type="match status" value="1"/>
</dbReference>
<dbReference type="Pfam" id="PF00172">
    <property type="entry name" value="Zn_clus"/>
    <property type="match status" value="1"/>
</dbReference>
<reference evidence="8" key="1">
    <citation type="submission" date="2022-12" db="EMBL/GenBank/DDBJ databases">
        <authorList>
            <person name="Petersen C."/>
        </authorList>
    </citation>
    <scope>NUCLEOTIDE SEQUENCE</scope>
    <source>
        <strain evidence="8">IBT 16125</strain>
    </source>
</reference>
<dbReference type="GO" id="GO:0008270">
    <property type="term" value="F:zinc ion binding"/>
    <property type="evidence" value="ECO:0007669"/>
    <property type="project" value="InterPro"/>
</dbReference>
<dbReference type="AlphaFoldDB" id="A0AAD6C852"/>
<dbReference type="GeneID" id="81598171"/>
<dbReference type="PANTHER" id="PTHR37534">
    <property type="entry name" value="TRANSCRIPTIONAL ACTIVATOR PROTEIN UGA3"/>
    <property type="match status" value="1"/>
</dbReference>
<dbReference type="GO" id="GO:0005634">
    <property type="term" value="C:nucleus"/>
    <property type="evidence" value="ECO:0007669"/>
    <property type="project" value="UniProtKB-SubCell"/>
</dbReference>
<accession>A0AAD6C852</accession>
<evidence type="ECO:0000256" key="1">
    <source>
        <dbReference type="ARBA" id="ARBA00004123"/>
    </source>
</evidence>
<evidence type="ECO:0000313" key="8">
    <source>
        <dbReference type="EMBL" id="KAJ5453590.1"/>
    </source>
</evidence>
<dbReference type="PANTHER" id="PTHR37534:SF51">
    <property type="entry name" value="ACRIFLAVINE SENSITIVITY CONTROL PROTEIN ACR-2"/>
    <property type="match status" value="1"/>
</dbReference>
<keyword evidence="3 8" id="KW-0238">DNA-binding</keyword>
<evidence type="ECO:0000313" key="9">
    <source>
        <dbReference type="Proteomes" id="UP001213681"/>
    </source>
</evidence>
<reference evidence="8" key="2">
    <citation type="journal article" date="2023" name="IMA Fungus">
        <title>Comparative genomic study of the Penicillium genus elucidates a diverse pangenome and 15 lateral gene transfer events.</title>
        <authorList>
            <person name="Petersen C."/>
            <person name="Sorensen T."/>
            <person name="Nielsen M.R."/>
            <person name="Sondergaard T.E."/>
            <person name="Sorensen J.L."/>
            <person name="Fitzpatrick D.A."/>
            <person name="Frisvad J.C."/>
            <person name="Nielsen K.L."/>
        </authorList>
    </citation>
    <scope>NUCLEOTIDE SEQUENCE</scope>
    <source>
        <strain evidence="8">IBT 16125</strain>
    </source>
</reference>
<keyword evidence="9" id="KW-1185">Reference proteome</keyword>
<dbReference type="Proteomes" id="UP001213681">
    <property type="component" value="Unassembled WGS sequence"/>
</dbReference>
<name>A0AAD6C852_9EURO</name>
<dbReference type="InterPro" id="IPR036864">
    <property type="entry name" value="Zn2-C6_fun-type_DNA-bd_sf"/>
</dbReference>
<gene>
    <name evidence="8" type="ORF">N7458_004546</name>
</gene>
<dbReference type="SMART" id="SM00066">
    <property type="entry name" value="GAL4"/>
    <property type="match status" value="1"/>
</dbReference>
<keyword evidence="2" id="KW-0805">Transcription regulation</keyword>
<dbReference type="EMBL" id="JAPVEA010000005">
    <property type="protein sequence ID" value="KAJ5453590.1"/>
    <property type="molecule type" value="Genomic_DNA"/>
</dbReference>
<protein>
    <submittedName>
        <fullName evidence="8">Zn(2)-C6 fungal-type DNA-binding domain protein</fullName>
    </submittedName>
</protein>
<keyword evidence="4" id="KW-0804">Transcription</keyword>
<evidence type="ECO:0000259" key="7">
    <source>
        <dbReference type="PROSITE" id="PS50048"/>
    </source>
</evidence>
<organism evidence="8 9">
    <name type="scientific">Penicillium daleae</name>
    <dbReference type="NCBI Taxonomy" id="63821"/>
    <lineage>
        <taxon>Eukaryota</taxon>
        <taxon>Fungi</taxon>
        <taxon>Dikarya</taxon>
        <taxon>Ascomycota</taxon>
        <taxon>Pezizomycotina</taxon>
        <taxon>Eurotiomycetes</taxon>
        <taxon>Eurotiomycetidae</taxon>
        <taxon>Eurotiales</taxon>
        <taxon>Aspergillaceae</taxon>
        <taxon>Penicillium</taxon>
    </lineage>
</organism>
<evidence type="ECO:0000256" key="5">
    <source>
        <dbReference type="ARBA" id="ARBA00023242"/>
    </source>
</evidence>
<dbReference type="CDD" id="cd00067">
    <property type="entry name" value="GAL4"/>
    <property type="match status" value="1"/>
</dbReference>
<evidence type="ECO:0000256" key="6">
    <source>
        <dbReference type="SAM" id="MobiDB-lite"/>
    </source>
</evidence>
<feature type="region of interest" description="Disordered" evidence="6">
    <location>
        <begin position="57"/>
        <end position="90"/>
    </location>
</feature>
<keyword evidence="5" id="KW-0539">Nucleus</keyword>
<evidence type="ECO:0000256" key="4">
    <source>
        <dbReference type="ARBA" id="ARBA00023163"/>
    </source>
</evidence>
<dbReference type="SUPFAM" id="SSF57701">
    <property type="entry name" value="Zn2/Cys6 DNA-binding domain"/>
    <property type="match status" value="1"/>
</dbReference>
<dbReference type="GO" id="GO:0000976">
    <property type="term" value="F:transcription cis-regulatory region binding"/>
    <property type="evidence" value="ECO:0007669"/>
    <property type="project" value="TreeGrafter"/>
</dbReference>
<comment type="caution">
    <text evidence="8">The sequence shown here is derived from an EMBL/GenBank/DDBJ whole genome shotgun (WGS) entry which is preliminary data.</text>
</comment>
<dbReference type="RefSeq" id="XP_056766546.1">
    <property type="nucleotide sequence ID" value="XM_056907928.1"/>
</dbReference>
<dbReference type="GO" id="GO:0045944">
    <property type="term" value="P:positive regulation of transcription by RNA polymerase II"/>
    <property type="evidence" value="ECO:0007669"/>
    <property type="project" value="TreeGrafter"/>
</dbReference>
<dbReference type="InterPro" id="IPR021858">
    <property type="entry name" value="Fun_TF"/>
</dbReference>
<dbReference type="PROSITE" id="PS50048">
    <property type="entry name" value="ZN2_CY6_FUNGAL_2"/>
    <property type="match status" value="1"/>
</dbReference>